<dbReference type="PANTHER" id="PTHR30146">
    <property type="entry name" value="LACI-RELATED TRANSCRIPTIONAL REPRESSOR"/>
    <property type="match status" value="1"/>
</dbReference>
<dbReference type="InterPro" id="IPR010982">
    <property type="entry name" value="Lambda_DNA-bd_dom_sf"/>
</dbReference>
<evidence type="ECO:0000256" key="3">
    <source>
        <dbReference type="ARBA" id="ARBA00023163"/>
    </source>
</evidence>
<dbReference type="InterPro" id="IPR000843">
    <property type="entry name" value="HTH_LacI"/>
</dbReference>
<keyword evidence="1" id="KW-0805">Transcription regulation</keyword>
<evidence type="ECO:0000259" key="5">
    <source>
        <dbReference type="PROSITE" id="PS50932"/>
    </source>
</evidence>
<feature type="region of interest" description="Disordered" evidence="4">
    <location>
        <begin position="306"/>
        <end position="337"/>
    </location>
</feature>
<evidence type="ECO:0000256" key="4">
    <source>
        <dbReference type="SAM" id="MobiDB-lite"/>
    </source>
</evidence>
<organism evidence="6 7">
    <name type="scientific">Schaalia naturae</name>
    <dbReference type="NCBI Taxonomy" id="635203"/>
    <lineage>
        <taxon>Bacteria</taxon>
        <taxon>Bacillati</taxon>
        <taxon>Actinomycetota</taxon>
        <taxon>Actinomycetes</taxon>
        <taxon>Actinomycetales</taxon>
        <taxon>Actinomycetaceae</taxon>
        <taxon>Schaalia</taxon>
    </lineage>
</organism>
<dbReference type="RefSeq" id="WP_380975062.1">
    <property type="nucleotide sequence ID" value="NZ_JBHTEF010000001.1"/>
</dbReference>
<dbReference type="GO" id="GO:0003677">
    <property type="term" value="F:DNA binding"/>
    <property type="evidence" value="ECO:0007669"/>
    <property type="project" value="UniProtKB-KW"/>
</dbReference>
<accession>A0ABW2SNA0</accession>
<dbReference type="SUPFAM" id="SSF47413">
    <property type="entry name" value="lambda repressor-like DNA-binding domains"/>
    <property type="match status" value="1"/>
</dbReference>
<keyword evidence="7" id="KW-1185">Reference proteome</keyword>
<gene>
    <name evidence="6" type="ORF">ACFQWG_10435</name>
</gene>
<dbReference type="CDD" id="cd01392">
    <property type="entry name" value="HTH_LacI"/>
    <property type="match status" value="1"/>
</dbReference>
<dbReference type="Gene3D" id="1.10.260.40">
    <property type="entry name" value="lambda repressor-like DNA-binding domains"/>
    <property type="match status" value="1"/>
</dbReference>
<sequence length="337" mass="35771">MRSTRVTLRDIALAVGTSTSTVSLALRGNTRISAPMRERVRVEAERLGYQGDLAGSLLRTANPRVLGLLCRLDQELHFTYHERILALAWARGYRVLVEGVSEGHPAQQAMGLLEQFRAQSIIVIDPRTLEGVSAETARVPLVTVGQERARAGDDLVVSDNASGIGELVDHLAGLGHRRVVHLEGPAGVSSRARRQALCDQAAERGMGVETVQAGSDLDSGFRAMESLVEAADGAWGLPTAVVCYNDQCAQGAVIALLRAGLSVPGDVSVSGFDNSRVAASRALGLTSVDRRPEDIARHAVERAIARSEGDGGGSHLQRVASRLVVRTSTGPARPGRT</sequence>
<proteinExistence type="predicted"/>
<reference evidence="7" key="1">
    <citation type="journal article" date="2019" name="Int. J. Syst. Evol. Microbiol.">
        <title>The Global Catalogue of Microorganisms (GCM) 10K type strain sequencing project: providing services to taxonomists for standard genome sequencing and annotation.</title>
        <authorList>
            <consortium name="The Broad Institute Genomics Platform"/>
            <consortium name="The Broad Institute Genome Sequencing Center for Infectious Disease"/>
            <person name="Wu L."/>
            <person name="Ma J."/>
        </authorList>
    </citation>
    <scope>NUCLEOTIDE SEQUENCE [LARGE SCALE GENOMIC DNA]</scope>
    <source>
        <strain evidence="7">CCUG 56698</strain>
    </source>
</reference>
<keyword evidence="3" id="KW-0804">Transcription</keyword>
<name>A0ABW2SNA0_9ACTO</name>
<dbReference type="EMBL" id="JBHTEF010000001">
    <property type="protein sequence ID" value="MFC7581609.1"/>
    <property type="molecule type" value="Genomic_DNA"/>
</dbReference>
<dbReference type="InterPro" id="IPR028082">
    <property type="entry name" value="Peripla_BP_I"/>
</dbReference>
<comment type="caution">
    <text evidence="6">The sequence shown here is derived from an EMBL/GenBank/DDBJ whole genome shotgun (WGS) entry which is preliminary data.</text>
</comment>
<dbReference type="PANTHER" id="PTHR30146:SF155">
    <property type="entry name" value="ALANINE RACEMASE"/>
    <property type="match status" value="1"/>
</dbReference>
<dbReference type="Proteomes" id="UP001596527">
    <property type="component" value="Unassembled WGS sequence"/>
</dbReference>
<dbReference type="PROSITE" id="PS50932">
    <property type="entry name" value="HTH_LACI_2"/>
    <property type="match status" value="1"/>
</dbReference>
<feature type="domain" description="HTH lacI-type" evidence="5">
    <location>
        <begin position="6"/>
        <end position="60"/>
    </location>
</feature>
<dbReference type="Pfam" id="PF13377">
    <property type="entry name" value="Peripla_BP_3"/>
    <property type="match status" value="1"/>
</dbReference>
<dbReference type="SUPFAM" id="SSF53822">
    <property type="entry name" value="Periplasmic binding protein-like I"/>
    <property type="match status" value="1"/>
</dbReference>
<dbReference type="InterPro" id="IPR046335">
    <property type="entry name" value="LacI/GalR-like_sensor"/>
</dbReference>
<dbReference type="CDD" id="cd06267">
    <property type="entry name" value="PBP1_LacI_sugar_binding-like"/>
    <property type="match status" value="1"/>
</dbReference>
<dbReference type="SMART" id="SM00354">
    <property type="entry name" value="HTH_LACI"/>
    <property type="match status" value="1"/>
</dbReference>
<evidence type="ECO:0000256" key="2">
    <source>
        <dbReference type="ARBA" id="ARBA00023125"/>
    </source>
</evidence>
<evidence type="ECO:0000256" key="1">
    <source>
        <dbReference type="ARBA" id="ARBA00023015"/>
    </source>
</evidence>
<evidence type="ECO:0000313" key="7">
    <source>
        <dbReference type="Proteomes" id="UP001596527"/>
    </source>
</evidence>
<keyword evidence="2 6" id="KW-0238">DNA-binding</keyword>
<protein>
    <submittedName>
        <fullName evidence="6">LacI family DNA-binding transcriptional regulator</fullName>
    </submittedName>
</protein>
<dbReference type="Pfam" id="PF00356">
    <property type="entry name" value="LacI"/>
    <property type="match status" value="1"/>
</dbReference>
<dbReference type="Gene3D" id="3.40.50.2300">
    <property type="match status" value="2"/>
</dbReference>
<evidence type="ECO:0000313" key="6">
    <source>
        <dbReference type="EMBL" id="MFC7581609.1"/>
    </source>
</evidence>